<reference evidence="3 4" key="1">
    <citation type="submission" date="2018-08" db="EMBL/GenBank/DDBJ databases">
        <title>A genome reference for cultivated species of the human gut microbiota.</title>
        <authorList>
            <person name="Zou Y."/>
            <person name="Xue W."/>
            <person name="Luo G."/>
        </authorList>
    </citation>
    <scope>NUCLEOTIDE SEQUENCE [LARGE SCALE GENOMIC DNA]</scope>
    <source>
        <strain evidence="3 4">AM25-21AC</strain>
    </source>
</reference>
<dbReference type="CDD" id="cd02696">
    <property type="entry name" value="MurNAc-LAA"/>
    <property type="match status" value="1"/>
</dbReference>
<gene>
    <name evidence="3" type="ORF">DW674_00505</name>
</gene>
<dbReference type="GO" id="GO:0030288">
    <property type="term" value="C:outer membrane-bounded periplasmic space"/>
    <property type="evidence" value="ECO:0007669"/>
    <property type="project" value="TreeGrafter"/>
</dbReference>
<keyword evidence="1" id="KW-0378">Hydrolase</keyword>
<dbReference type="InterPro" id="IPR050695">
    <property type="entry name" value="N-acetylmuramoyl_amidase_3"/>
</dbReference>
<dbReference type="AlphaFoldDB" id="A0A414NZP3"/>
<organism evidence="3 4">
    <name type="scientific">Mitsuokella multacida</name>
    <dbReference type="NCBI Taxonomy" id="52226"/>
    <lineage>
        <taxon>Bacteria</taxon>
        <taxon>Bacillati</taxon>
        <taxon>Bacillota</taxon>
        <taxon>Negativicutes</taxon>
        <taxon>Selenomonadales</taxon>
        <taxon>Selenomonadaceae</taxon>
        <taxon>Mitsuokella</taxon>
    </lineage>
</organism>
<dbReference type="Gene3D" id="3.40.630.40">
    <property type="entry name" value="Zn-dependent exopeptidases"/>
    <property type="match status" value="1"/>
</dbReference>
<proteinExistence type="predicted"/>
<feature type="domain" description="MurNAc-LAA" evidence="2">
    <location>
        <begin position="254"/>
        <end position="365"/>
    </location>
</feature>
<dbReference type="InterPro" id="IPR002508">
    <property type="entry name" value="MurNAc-LAA_cat"/>
</dbReference>
<dbReference type="SUPFAM" id="SSF53187">
    <property type="entry name" value="Zn-dependent exopeptidases"/>
    <property type="match status" value="1"/>
</dbReference>
<name>A0A414NZP3_9FIRM</name>
<evidence type="ECO:0000313" key="3">
    <source>
        <dbReference type="EMBL" id="RHF53377.1"/>
    </source>
</evidence>
<dbReference type="PANTHER" id="PTHR30404:SF0">
    <property type="entry name" value="N-ACETYLMURAMOYL-L-ALANINE AMIDASE AMIC"/>
    <property type="match status" value="1"/>
</dbReference>
<dbReference type="OrthoDB" id="9772024at2"/>
<evidence type="ECO:0000313" key="4">
    <source>
        <dbReference type="Proteomes" id="UP000283442"/>
    </source>
</evidence>
<dbReference type="PANTHER" id="PTHR30404">
    <property type="entry name" value="N-ACETYLMURAMOYL-L-ALANINE AMIDASE"/>
    <property type="match status" value="1"/>
</dbReference>
<dbReference type="EMBL" id="QRHE01000001">
    <property type="protein sequence ID" value="RHF53377.1"/>
    <property type="molecule type" value="Genomic_DNA"/>
</dbReference>
<comment type="caution">
    <text evidence="3">The sequence shown here is derived from an EMBL/GenBank/DDBJ whole genome shotgun (WGS) entry which is preliminary data.</text>
</comment>
<dbReference type="Gene3D" id="2.60.40.3500">
    <property type="match status" value="1"/>
</dbReference>
<dbReference type="Proteomes" id="UP000283442">
    <property type="component" value="Unassembled WGS sequence"/>
</dbReference>
<sequence length="371" mass="40556">MNQDIHEGLEKEEPFLFSKICRAAALCFMLLACLSAILPQSSEAAKREAVHKLNYFQSYETEVDGRQALRIEIGMDRDNVTYDVTAHPYLQKQLVIDLSNTEPGKLKSDYRFSSKLAKALHIRELEARHTQVRIDCKNPVIDGSYAVHAEPADRKAKKPYRLVIDIFATGGTANSSRVAGVSGHSIVIDPGHGGSDTGAVGPTGVTEASVTLAVSKDLQSILENSGARVTMTRDKDVDVYGPYASDRQELQARVNVGEYTPGAEIFVSIHCNAFSNPASNGMETYYYAGSPRGERLATLLNEELEQAGGLFNRGVKTANFYVIKHSSMPATLAELAFVTNPKEEQLLASPAYQMKLAEGIARAISRYFSGN</sequence>
<dbReference type="GO" id="GO:0009253">
    <property type="term" value="P:peptidoglycan catabolic process"/>
    <property type="evidence" value="ECO:0007669"/>
    <property type="project" value="InterPro"/>
</dbReference>
<accession>A0A414NZP3</accession>
<evidence type="ECO:0000259" key="2">
    <source>
        <dbReference type="SMART" id="SM00646"/>
    </source>
</evidence>
<dbReference type="Pfam" id="PF01520">
    <property type="entry name" value="Amidase_3"/>
    <property type="match status" value="1"/>
</dbReference>
<dbReference type="SMART" id="SM00646">
    <property type="entry name" value="Ami_3"/>
    <property type="match status" value="1"/>
</dbReference>
<dbReference type="GO" id="GO:0008745">
    <property type="term" value="F:N-acetylmuramoyl-L-alanine amidase activity"/>
    <property type="evidence" value="ECO:0007669"/>
    <property type="project" value="InterPro"/>
</dbReference>
<protein>
    <submittedName>
        <fullName evidence="3">N-acetylmuramoyl-L-alanine amidase</fullName>
    </submittedName>
</protein>
<evidence type="ECO:0000256" key="1">
    <source>
        <dbReference type="ARBA" id="ARBA00022801"/>
    </source>
</evidence>